<evidence type="ECO:0000256" key="7">
    <source>
        <dbReference type="RuleBase" id="RU000320"/>
    </source>
</evidence>
<comment type="similarity">
    <text evidence="2">Belongs to the CPA3 antiporters (TC 2.A.63) subunit D family.</text>
</comment>
<evidence type="ECO:0000313" key="11">
    <source>
        <dbReference type="EMBL" id="HGK28117.1"/>
    </source>
</evidence>
<dbReference type="PANTHER" id="PTHR42703">
    <property type="entry name" value="NADH DEHYDROGENASE"/>
    <property type="match status" value="1"/>
</dbReference>
<feature type="transmembrane region" description="Helical" evidence="8">
    <location>
        <begin position="249"/>
        <end position="270"/>
    </location>
</feature>
<feature type="domain" description="NADH:quinone oxidoreductase/Mrp antiporter transmembrane" evidence="9">
    <location>
        <begin position="134"/>
        <end position="427"/>
    </location>
</feature>
<name>A0A7C4GDK3_UNCW3</name>
<dbReference type="Pfam" id="PF00361">
    <property type="entry name" value="Proton_antipo_M"/>
    <property type="match status" value="1"/>
</dbReference>
<evidence type="ECO:0000259" key="9">
    <source>
        <dbReference type="Pfam" id="PF00361"/>
    </source>
</evidence>
<dbReference type="Pfam" id="PF00662">
    <property type="entry name" value="Proton_antipo_N"/>
    <property type="match status" value="1"/>
</dbReference>
<keyword evidence="5 8" id="KW-1133">Transmembrane helix</keyword>
<dbReference type="GO" id="GO:0005886">
    <property type="term" value="C:plasma membrane"/>
    <property type="evidence" value="ECO:0007669"/>
    <property type="project" value="UniProtKB-SubCell"/>
</dbReference>
<proteinExistence type="inferred from homology"/>
<dbReference type="InterPro" id="IPR050586">
    <property type="entry name" value="CPA3_Na-H_Antiporter_D"/>
</dbReference>
<gene>
    <name evidence="11" type="ORF">ENS41_04105</name>
</gene>
<feature type="transmembrane region" description="Helical" evidence="8">
    <location>
        <begin position="415"/>
        <end position="435"/>
    </location>
</feature>
<dbReference type="PRINTS" id="PR01434">
    <property type="entry name" value="NADHDHGNASE5"/>
</dbReference>
<evidence type="ECO:0000259" key="10">
    <source>
        <dbReference type="Pfam" id="PF00662"/>
    </source>
</evidence>
<feature type="transmembrane region" description="Helical" evidence="8">
    <location>
        <begin position="117"/>
        <end position="134"/>
    </location>
</feature>
<feature type="transmembrane region" description="Helical" evidence="8">
    <location>
        <begin position="282"/>
        <end position="304"/>
    </location>
</feature>
<dbReference type="EMBL" id="DSUT01000083">
    <property type="protein sequence ID" value="HGK28117.1"/>
    <property type="molecule type" value="Genomic_DNA"/>
</dbReference>
<dbReference type="PANTHER" id="PTHR42703:SF1">
    <property type="entry name" value="NA(+)_H(+) ANTIPORTER SUBUNIT D1"/>
    <property type="match status" value="1"/>
</dbReference>
<evidence type="ECO:0000256" key="4">
    <source>
        <dbReference type="ARBA" id="ARBA00022692"/>
    </source>
</evidence>
<feature type="domain" description="NADH-Ubiquinone oxidoreductase (complex I) chain 5 N-terminal" evidence="10">
    <location>
        <begin position="77"/>
        <end position="118"/>
    </location>
</feature>
<evidence type="ECO:0000256" key="1">
    <source>
        <dbReference type="ARBA" id="ARBA00004651"/>
    </source>
</evidence>
<reference evidence="11" key="1">
    <citation type="journal article" date="2020" name="mSystems">
        <title>Genome- and Community-Level Interaction Insights into Carbon Utilization and Element Cycling Functions of Hydrothermarchaeota in Hydrothermal Sediment.</title>
        <authorList>
            <person name="Zhou Z."/>
            <person name="Liu Y."/>
            <person name="Xu W."/>
            <person name="Pan J."/>
            <person name="Luo Z.H."/>
            <person name="Li M."/>
        </authorList>
    </citation>
    <scope>NUCLEOTIDE SEQUENCE [LARGE SCALE GENOMIC DNA]</scope>
    <source>
        <strain evidence="11">SpSt-488</strain>
    </source>
</reference>
<keyword evidence="6 8" id="KW-0472">Membrane</keyword>
<feature type="transmembrane region" description="Helical" evidence="8">
    <location>
        <begin position="380"/>
        <end position="403"/>
    </location>
</feature>
<comment type="subcellular location">
    <subcellularLocation>
        <location evidence="1">Cell membrane</location>
        <topology evidence="1">Multi-pass membrane protein</topology>
    </subcellularLocation>
    <subcellularLocation>
        <location evidence="7">Membrane</location>
        <topology evidence="7">Multi-pass membrane protein</topology>
    </subcellularLocation>
</comment>
<feature type="transmembrane region" description="Helical" evidence="8">
    <location>
        <begin position="6"/>
        <end position="27"/>
    </location>
</feature>
<feature type="transmembrane region" description="Helical" evidence="8">
    <location>
        <begin position="170"/>
        <end position="192"/>
    </location>
</feature>
<comment type="caution">
    <text evidence="11">The sequence shown here is derived from an EMBL/GenBank/DDBJ whole genome shotgun (WGS) entry which is preliminary data.</text>
</comment>
<protein>
    <submittedName>
        <fullName evidence="11">Monovalent cation/H+ antiporter subunit D family protein</fullName>
    </submittedName>
</protein>
<dbReference type="InterPro" id="IPR001516">
    <property type="entry name" value="Proton_antipo_N"/>
</dbReference>
<evidence type="ECO:0000256" key="5">
    <source>
        <dbReference type="ARBA" id="ARBA00022989"/>
    </source>
</evidence>
<organism evidence="11">
    <name type="scientific">candidate division WOR-3 bacterium</name>
    <dbReference type="NCBI Taxonomy" id="2052148"/>
    <lineage>
        <taxon>Bacteria</taxon>
        <taxon>Bacteria division WOR-3</taxon>
    </lineage>
</organism>
<evidence type="ECO:0000256" key="8">
    <source>
        <dbReference type="SAM" id="Phobius"/>
    </source>
</evidence>
<feature type="transmembrane region" description="Helical" evidence="8">
    <location>
        <begin position="85"/>
        <end position="105"/>
    </location>
</feature>
<sequence length="506" mass="53708">MDSNFLPLFVAVPLAAAFLTPLVSKFWPKLADVIGNAVGAVLLGLSAYGLLYLVTGTESLVYWVGGWRPVPGLPPLGIAMVYDRLSALVVLVTNIVGFCALLYSVRYLDHFTARWKFYTLFMLILAGMNGLLISGDLFNMFVFLEISAIASYALVAFGTEAEELEAGFKYMVLGEVGGAAILFGIALLYAQASTLNLADLGRQLAGIGQTPLFWFAVGTLLLGFAVKMAMVPFHSWLPDAHPSAPAPVSAFLSGVFIKVAGVYAMSRLVFNVFDLSRATAPVFFDLLVGFGLVSIVAGGLLANAQRDYKRLLAYSSISQIGYVLLGLGIGTEWAVIGALFHVAAHGLAKGLLFLGSGAVEMQAGTRDLDRLSGLETKMPATAWSHVLGSLSLAGVPPFAGFFSKLFIVLGAIQARMYWVAVVAVLFSGVTLAYLTKVTHKAFFRRQGTEPTPAREAPGTMVAAMIVLVVLSVLAGLAFQPLVAGVFRPAAEVLLNGLGYARMVLGG</sequence>
<feature type="transmembrane region" description="Helical" evidence="8">
    <location>
        <begin position="456"/>
        <end position="478"/>
    </location>
</feature>
<feature type="transmembrane region" description="Helical" evidence="8">
    <location>
        <begin position="212"/>
        <end position="237"/>
    </location>
</feature>
<dbReference type="AlphaFoldDB" id="A0A7C4GDK3"/>
<accession>A0A7C4GDK3</accession>
<dbReference type="InterPro" id="IPR001750">
    <property type="entry name" value="ND/Mrp_TM"/>
</dbReference>
<evidence type="ECO:0000256" key="2">
    <source>
        <dbReference type="ARBA" id="ARBA00005346"/>
    </source>
</evidence>
<keyword evidence="4 7" id="KW-0812">Transmembrane</keyword>
<feature type="transmembrane region" description="Helical" evidence="8">
    <location>
        <begin position="39"/>
        <end position="65"/>
    </location>
</feature>
<evidence type="ECO:0000256" key="3">
    <source>
        <dbReference type="ARBA" id="ARBA00022475"/>
    </source>
</evidence>
<keyword evidence="3" id="KW-1003">Cell membrane</keyword>
<evidence type="ECO:0000256" key="6">
    <source>
        <dbReference type="ARBA" id="ARBA00023136"/>
    </source>
</evidence>